<dbReference type="AlphaFoldDB" id="A0A135LGS3"/>
<keyword evidence="12" id="KW-0269">Exonuclease</keyword>
<evidence type="ECO:0000256" key="2">
    <source>
        <dbReference type="ARBA" id="ARBA00001946"/>
    </source>
</evidence>
<comment type="cofactor">
    <cofactor evidence="1">
        <name>Mn(2+)</name>
        <dbReference type="ChEBI" id="CHEBI:29035"/>
    </cofactor>
</comment>
<dbReference type="OMA" id="PGYTWGA"/>
<dbReference type="Pfam" id="PF03372">
    <property type="entry name" value="Exo_endo_phos"/>
    <property type="match status" value="1"/>
</dbReference>
<evidence type="ECO:0000256" key="10">
    <source>
        <dbReference type="ARBA" id="ARBA00023242"/>
    </source>
</evidence>
<evidence type="ECO:0000256" key="8">
    <source>
        <dbReference type="ARBA" id="ARBA00022842"/>
    </source>
</evidence>
<evidence type="ECO:0000313" key="12">
    <source>
        <dbReference type="EMBL" id="KXG48192.1"/>
    </source>
</evidence>
<dbReference type="GO" id="GO:0006302">
    <property type="term" value="P:double-strand break repair"/>
    <property type="evidence" value="ECO:0007669"/>
    <property type="project" value="TreeGrafter"/>
</dbReference>
<dbReference type="InterPro" id="IPR051547">
    <property type="entry name" value="TDP2-like"/>
</dbReference>
<keyword evidence="12" id="KW-0255">Endonuclease</keyword>
<evidence type="ECO:0000256" key="6">
    <source>
        <dbReference type="ARBA" id="ARBA00022763"/>
    </source>
</evidence>
<organism evidence="12 13">
    <name type="scientific">Penicillium patulum</name>
    <name type="common">Penicillium griseofulvum</name>
    <dbReference type="NCBI Taxonomy" id="5078"/>
    <lineage>
        <taxon>Eukaryota</taxon>
        <taxon>Fungi</taxon>
        <taxon>Dikarya</taxon>
        <taxon>Ascomycota</taxon>
        <taxon>Pezizomycotina</taxon>
        <taxon>Eurotiomycetes</taxon>
        <taxon>Eurotiomycetidae</taxon>
        <taxon>Eurotiales</taxon>
        <taxon>Aspergillaceae</taxon>
        <taxon>Penicillium</taxon>
    </lineage>
</organism>
<evidence type="ECO:0000256" key="1">
    <source>
        <dbReference type="ARBA" id="ARBA00001936"/>
    </source>
</evidence>
<evidence type="ECO:0000256" key="9">
    <source>
        <dbReference type="ARBA" id="ARBA00023204"/>
    </source>
</evidence>
<dbReference type="GO" id="GO:0005737">
    <property type="term" value="C:cytoplasm"/>
    <property type="evidence" value="ECO:0007669"/>
    <property type="project" value="TreeGrafter"/>
</dbReference>
<dbReference type="GO" id="GO:0046872">
    <property type="term" value="F:metal ion binding"/>
    <property type="evidence" value="ECO:0007669"/>
    <property type="project" value="UniProtKB-KW"/>
</dbReference>
<dbReference type="GO" id="GO:0003697">
    <property type="term" value="F:single-stranded DNA binding"/>
    <property type="evidence" value="ECO:0007669"/>
    <property type="project" value="TreeGrafter"/>
</dbReference>
<evidence type="ECO:0000256" key="3">
    <source>
        <dbReference type="ARBA" id="ARBA00004322"/>
    </source>
</evidence>
<dbReference type="SUPFAM" id="SSF56219">
    <property type="entry name" value="DNase I-like"/>
    <property type="match status" value="1"/>
</dbReference>
<comment type="cofactor">
    <cofactor evidence="2">
        <name>Mg(2+)</name>
        <dbReference type="ChEBI" id="CHEBI:18420"/>
    </cofactor>
</comment>
<keyword evidence="7" id="KW-0378">Hydrolase</keyword>
<keyword evidence="10" id="KW-0539">Nucleus</keyword>
<proteinExistence type="predicted"/>
<dbReference type="OrthoDB" id="9975959at2759"/>
<dbReference type="PANTHER" id="PTHR15822:SF4">
    <property type="entry name" value="TYROSYL-DNA PHOSPHODIESTERASE 2"/>
    <property type="match status" value="1"/>
</dbReference>
<dbReference type="GO" id="GO:0004527">
    <property type="term" value="F:exonuclease activity"/>
    <property type="evidence" value="ECO:0007669"/>
    <property type="project" value="UniProtKB-KW"/>
</dbReference>
<dbReference type="GO" id="GO:0070260">
    <property type="term" value="F:5'-tyrosyl-DNA phosphodiesterase activity"/>
    <property type="evidence" value="ECO:0007669"/>
    <property type="project" value="TreeGrafter"/>
</dbReference>
<sequence>MASWKHDTPLPTNVKADSKFQLWHQFNPNSQHWDPVNNENAEPTHTDTSSDLVLLTWNIDAFGELTQERIAEILTFITELNSKVDVIFLQEVSPQALGLILADERTRTSWFSSEEENSPCRNSFTTMTLVSKTRFASRLGSDKSGFALGPVWRVEFPSHFGRDVLFCDLFIPSSTDASTRVRLANVHLDSLPIKPSHRPQQLSIVSSFLRSAGCGLVAGDFNPVLDEDAVLIESNGLTDVWLALRPDEPGYTWGADGKQRFPPNRMDRIALLGLKARKIEILEARRLKDVEKQNTQDDTELEPWERPTVTLWSDHHGLLCSFQLAE</sequence>
<dbReference type="InterPro" id="IPR036691">
    <property type="entry name" value="Endo/exonu/phosph_ase_sf"/>
</dbReference>
<evidence type="ECO:0000256" key="4">
    <source>
        <dbReference type="ARBA" id="ARBA00022722"/>
    </source>
</evidence>
<keyword evidence="13" id="KW-1185">Reference proteome</keyword>
<dbReference type="EMBL" id="LHQR01000065">
    <property type="protein sequence ID" value="KXG48192.1"/>
    <property type="molecule type" value="Genomic_DNA"/>
</dbReference>
<keyword evidence="5" id="KW-0479">Metal-binding</keyword>
<keyword evidence="9" id="KW-0234">DNA repair</keyword>
<keyword evidence="8" id="KW-0460">Magnesium</keyword>
<name>A0A135LGS3_PENPA</name>
<dbReference type="RefSeq" id="XP_040646728.1">
    <property type="nucleotide sequence ID" value="XM_040789775.1"/>
</dbReference>
<dbReference type="InterPro" id="IPR005135">
    <property type="entry name" value="Endo/exonuclease/phosphatase"/>
</dbReference>
<dbReference type="PANTHER" id="PTHR15822">
    <property type="entry name" value="TRAF AND TNF RECEPTOR-ASSOCIATED PROTEIN"/>
    <property type="match status" value="1"/>
</dbReference>
<keyword evidence="6" id="KW-0227">DNA damage</keyword>
<comment type="subcellular location">
    <subcellularLocation>
        <location evidence="3">Nucleus</location>
        <location evidence="3">PML body</location>
    </subcellularLocation>
</comment>
<protein>
    <submittedName>
        <fullName evidence="12">Endonuclease/exonuclease/phosphatase</fullName>
    </submittedName>
</protein>
<feature type="domain" description="Endonuclease/exonuclease/phosphatase" evidence="11">
    <location>
        <begin position="55"/>
        <end position="269"/>
    </location>
</feature>
<evidence type="ECO:0000259" key="11">
    <source>
        <dbReference type="Pfam" id="PF03372"/>
    </source>
</evidence>
<dbReference type="CDD" id="cd09080">
    <property type="entry name" value="TDP2"/>
    <property type="match status" value="1"/>
</dbReference>
<comment type="caution">
    <text evidence="12">The sequence shown here is derived from an EMBL/GenBank/DDBJ whole genome shotgun (WGS) entry which is preliminary data.</text>
</comment>
<evidence type="ECO:0000256" key="7">
    <source>
        <dbReference type="ARBA" id="ARBA00022801"/>
    </source>
</evidence>
<keyword evidence="4" id="KW-0540">Nuclease</keyword>
<reference evidence="12 13" key="1">
    <citation type="journal article" date="2016" name="BMC Genomics">
        <title>Genome sequencing and secondary metabolism of the postharvest pathogen Penicillium griseofulvum.</title>
        <authorList>
            <person name="Banani H."/>
            <person name="Marcet-Houben M."/>
            <person name="Ballester A.R."/>
            <person name="Abbruscato P."/>
            <person name="Gonzalez-Candelas L."/>
            <person name="Gabaldon T."/>
            <person name="Spadaro D."/>
        </authorList>
    </citation>
    <scope>NUCLEOTIDE SEQUENCE [LARGE SCALE GENOMIC DNA]</scope>
    <source>
        <strain evidence="12 13">PG3</strain>
    </source>
</reference>
<evidence type="ECO:0000313" key="13">
    <source>
        <dbReference type="Proteomes" id="UP000070168"/>
    </source>
</evidence>
<accession>A0A135LGS3</accession>
<dbReference type="GO" id="GO:0004519">
    <property type="term" value="F:endonuclease activity"/>
    <property type="evidence" value="ECO:0007669"/>
    <property type="project" value="UniProtKB-KW"/>
</dbReference>
<gene>
    <name evidence="12" type="ORF">PGRI_020620</name>
</gene>
<evidence type="ECO:0000256" key="5">
    <source>
        <dbReference type="ARBA" id="ARBA00022723"/>
    </source>
</evidence>
<dbReference type="Gene3D" id="3.60.10.10">
    <property type="entry name" value="Endonuclease/exonuclease/phosphatase"/>
    <property type="match status" value="1"/>
</dbReference>
<dbReference type="GeneID" id="63705075"/>
<dbReference type="Proteomes" id="UP000070168">
    <property type="component" value="Unassembled WGS sequence"/>
</dbReference>